<gene>
    <name evidence="9" type="ORF">CSIM01_06193</name>
</gene>
<comment type="similarity">
    <text evidence="2">Belongs to the cytochrome P450 family.</text>
</comment>
<evidence type="ECO:0000256" key="7">
    <source>
        <dbReference type="PIRSR" id="PIRSR602403-1"/>
    </source>
</evidence>
<evidence type="ECO:0000256" key="3">
    <source>
        <dbReference type="ARBA" id="ARBA00022723"/>
    </source>
</evidence>
<evidence type="ECO:0000256" key="2">
    <source>
        <dbReference type="ARBA" id="ARBA00010617"/>
    </source>
</evidence>
<dbReference type="GO" id="GO:0004497">
    <property type="term" value="F:monooxygenase activity"/>
    <property type="evidence" value="ECO:0007669"/>
    <property type="project" value="UniProtKB-KW"/>
</dbReference>
<dbReference type="EMBL" id="JFBX01000502">
    <property type="protein sequence ID" value="KXH37425.1"/>
    <property type="molecule type" value="Genomic_DNA"/>
</dbReference>
<dbReference type="GO" id="GO:0020037">
    <property type="term" value="F:heme binding"/>
    <property type="evidence" value="ECO:0007669"/>
    <property type="project" value="InterPro"/>
</dbReference>
<evidence type="ECO:0000256" key="8">
    <source>
        <dbReference type="SAM" id="Phobius"/>
    </source>
</evidence>
<keyword evidence="6" id="KW-0503">Monooxygenase</keyword>
<keyword evidence="10" id="KW-1185">Reference proteome</keyword>
<dbReference type="Gene3D" id="1.10.630.10">
    <property type="entry name" value="Cytochrome P450"/>
    <property type="match status" value="1"/>
</dbReference>
<evidence type="ECO:0000313" key="9">
    <source>
        <dbReference type="EMBL" id="KXH37425.1"/>
    </source>
</evidence>
<feature type="transmembrane region" description="Helical" evidence="8">
    <location>
        <begin position="31"/>
        <end position="54"/>
    </location>
</feature>
<protein>
    <recommendedName>
        <fullName evidence="11">Cytochrome P450</fullName>
    </recommendedName>
</protein>
<evidence type="ECO:0000256" key="1">
    <source>
        <dbReference type="ARBA" id="ARBA00001971"/>
    </source>
</evidence>
<keyword evidence="8" id="KW-0472">Membrane</keyword>
<keyword evidence="3 7" id="KW-0479">Metal-binding</keyword>
<dbReference type="InterPro" id="IPR002403">
    <property type="entry name" value="Cyt_P450_E_grp-IV"/>
</dbReference>
<keyword evidence="4" id="KW-0560">Oxidoreductase</keyword>
<dbReference type="Proteomes" id="UP000070328">
    <property type="component" value="Unassembled WGS sequence"/>
</dbReference>
<feature type="transmembrane region" description="Helical" evidence="8">
    <location>
        <begin position="6"/>
        <end position="24"/>
    </location>
</feature>
<proteinExistence type="inferred from homology"/>
<keyword evidence="8" id="KW-1133">Transmembrane helix</keyword>
<dbReference type="PANTHER" id="PTHR46206:SF7">
    <property type="entry name" value="P450, PUTATIVE (EUROFUNG)-RELATED"/>
    <property type="match status" value="1"/>
</dbReference>
<keyword evidence="5 7" id="KW-0408">Iron</keyword>
<comment type="cofactor">
    <cofactor evidence="1 7">
        <name>heme</name>
        <dbReference type="ChEBI" id="CHEBI:30413"/>
    </cofactor>
</comment>
<feature type="binding site" description="axial binding residue" evidence="7">
    <location>
        <position position="471"/>
    </location>
    <ligand>
        <name>heme</name>
        <dbReference type="ChEBI" id="CHEBI:30413"/>
    </ligand>
    <ligandPart>
        <name>Fe</name>
        <dbReference type="ChEBI" id="CHEBI:18248"/>
    </ligandPart>
</feature>
<evidence type="ECO:0000256" key="5">
    <source>
        <dbReference type="ARBA" id="ARBA00023004"/>
    </source>
</evidence>
<dbReference type="PANTHER" id="PTHR46206">
    <property type="entry name" value="CYTOCHROME P450"/>
    <property type="match status" value="1"/>
</dbReference>
<name>A0A135SNH4_9PEZI</name>
<evidence type="ECO:0000256" key="4">
    <source>
        <dbReference type="ARBA" id="ARBA00023002"/>
    </source>
</evidence>
<dbReference type="Pfam" id="PF00067">
    <property type="entry name" value="p450"/>
    <property type="match status" value="1"/>
</dbReference>
<accession>A0A135SNH4</accession>
<sequence>MDTPLAYSAAILPSTLPSPIGLFSKDLSYSYALVTSVLALGTVIVFLVTGVWAYRPKVPFALEDEFPSRNERVQQYVRNSREVLVKGYAKASFKDEIFAIDTPLGFNIVLPLRFMDELKSNPNLNFGAALNDFTFERYTKVGALPAWSIKLFSAQFNPALDSYAEVFQSLVSDHVAGLLPATNLTSNQSDWASINVWSSIIPLITKANVRGFLGHDAAEDEGFLDVASTFIINQIVYAVGAKRWPSFLHPILYKYLPGFSGLVEQYRNGEKVVFRQMENKKSNGLKPLSDPPSVFDYVNEDGRYLDNLRLQMDIQMPLCAASIHTTTTTIVQCLYDLASRPQYLPALRQEIQEVMEQHGNVLNRRAASRLEKMDSFVKEVQRFCSPDLTTFQRKATAPVTLSNGFHIPKGARIEVATGAINADAELYDNPSEFDGLRFYKKRQESDEARSKFQVLSVSKLDLSWGYGRAACPGRFLADLLIKMVLVEVLKRYDIKMPEGQGRYENMEIQGQGYMMRTKNSALKVMALPGLDDQLNHGQCFVHIFFFFPHNKLIASQSTSPRERVALYDVVPRTVDSIYCSTAFALISSNRCRSEERKQMKEAHFERVLFDADYIAEYEHRCVSVCTGLNVKQFSTPLRVPTALSPAFIARSIPTIMKRHPDLSGLRAAAAAFLFVQGANAGKVYCADVQEKVVAEANCDGQATPGTYYMFNSQEDHAIGSKVDLKNAQVFDSTDAFEKRHELFPADIPLQEFESDGFGKRACRVGGVGGGYRGGVFVPYYGGRVIGGGVGG</sequence>
<evidence type="ECO:0000256" key="6">
    <source>
        <dbReference type="ARBA" id="ARBA00023033"/>
    </source>
</evidence>
<organism evidence="9 10">
    <name type="scientific">Colletotrichum simmondsii</name>
    <dbReference type="NCBI Taxonomy" id="703756"/>
    <lineage>
        <taxon>Eukaryota</taxon>
        <taxon>Fungi</taxon>
        <taxon>Dikarya</taxon>
        <taxon>Ascomycota</taxon>
        <taxon>Pezizomycotina</taxon>
        <taxon>Sordariomycetes</taxon>
        <taxon>Hypocreomycetidae</taxon>
        <taxon>Glomerellales</taxon>
        <taxon>Glomerellaceae</taxon>
        <taxon>Colletotrichum</taxon>
        <taxon>Colletotrichum acutatum species complex</taxon>
    </lineage>
</organism>
<dbReference type="SUPFAM" id="SSF48264">
    <property type="entry name" value="Cytochrome P450"/>
    <property type="match status" value="1"/>
</dbReference>
<evidence type="ECO:0008006" key="11">
    <source>
        <dbReference type="Google" id="ProtNLM"/>
    </source>
</evidence>
<dbReference type="PRINTS" id="PR00465">
    <property type="entry name" value="EP450IV"/>
</dbReference>
<keyword evidence="8" id="KW-0812">Transmembrane</keyword>
<dbReference type="OrthoDB" id="1844152at2759"/>
<dbReference type="GO" id="GO:0016705">
    <property type="term" value="F:oxidoreductase activity, acting on paired donors, with incorporation or reduction of molecular oxygen"/>
    <property type="evidence" value="ECO:0007669"/>
    <property type="project" value="InterPro"/>
</dbReference>
<dbReference type="InterPro" id="IPR036396">
    <property type="entry name" value="Cyt_P450_sf"/>
</dbReference>
<dbReference type="CDD" id="cd11041">
    <property type="entry name" value="CYP503A1-like"/>
    <property type="match status" value="1"/>
</dbReference>
<comment type="caution">
    <text evidence="9">The sequence shown here is derived from an EMBL/GenBank/DDBJ whole genome shotgun (WGS) entry which is preliminary data.</text>
</comment>
<dbReference type="InterPro" id="IPR001128">
    <property type="entry name" value="Cyt_P450"/>
</dbReference>
<reference evidence="9 10" key="1">
    <citation type="submission" date="2014-02" db="EMBL/GenBank/DDBJ databases">
        <title>The genome sequence of Colletotrichum simmondsii CBS122122.</title>
        <authorList>
            <person name="Baroncelli R."/>
            <person name="Thon M.R."/>
        </authorList>
    </citation>
    <scope>NUCLEOTIDE SEQUENCE [LARGE SCALE GENOMIC DNA]</scope>
    <source>
        <strain evidence="9 10">CBS122122</strain>
    </source>
</reference>
<keyword evidence="7" id="KW-0349">Heme</keyword>
<evidence type="ECO:0000313" key="10">
    <source>
        <dbReference type="Proteomes" id="UP000070328"/>
    </source>
</evidence>
<dbReference type="GO" id="GO:0005506">
    <property type="term" value="F:iron ion binding"/>
    <property type="evidence" value="ECO:0007669"/>
    <property type="project" value="InterPro"/>
</dbReference>
<dbReference type="AlphaFoldDB" id="A0A135SNH4"/>